<evidence type="ECO:0000313" key="1">
    <source>
        <dbReference type="EMBL" id="KAF6736675.1"/>
    </source>
</evidence>
<proteinExistence type="predicted"/>
<dbReference type="EMBL" id="WKFB01000082">
    <property type="protein sequence ID" value="KAF6736675.1"/>
    <property type="molecule type" value="Genomic_DNA"/>
</dbReference>
<accession>A0A834FP08</accession>
<evidence type="ECO:0000313" key="2">
    <source>
        <dbReference type="EMBL" id="KAF6737735.1"/>
    </source>
</evidence>
<reference evidence="2" key="1">
    <citation type="journal article" name="BMC Genomics">
        <title>Long-read sequencing and de novo genome assembly of marine medaka (Oryzias melastigma).</title>
        <authorList>
            <person name="Liang P."/>
            <person name="Saqib H.S.A."/>
            <person name="Ni X."/>
            <person name="Shen Y."/>
        </authorList>
    </citation>
    <scope>NUCLEOTIDE SEQUENCE</scope>
    <source>
        <strain evidence="2">Bigg-433</strain>
    </source>
</reference>
<dbReference type="Proteomes" id="UP000646548">
    <property type="component" value="Unassembled WGS sequence"/>
</dbReference>
<name>A0A834FP08_ORYME</name>
<comment type="caution">
    <text evidence="2">The sequence shown here is derived from an EMBL/GenBank/DDBJ whole genome shotgun (WGS) entry which is preliminary data.</text>
</comment>
<dbReference type="EMBL" id="WKFB01000046">
    <property type="protein sequence ID" value="KAF6737735.1"/>
    <property type="molecule type" value="Genomic_DNA"/>
</dbReference>
<sequence length="131" mass="15156">MVKLVVNRVEISFPMMKHPQDEAAVIISYSRNHIPCKSRCSLKVASFIPQGCSQKTFGECKVTIIYSNLVKTSPKVLEGVSHRQINVYRPFKKFPKNVSGAKEKRSFWGEKHFVMSLRSLQTFMWSSVMWR</sequence>
<evidence type="ECO:0000313" key="3">
    <source>
        <dbReference type="Proteomes" id="UP000646548"/>
    </source>
</evidence>
<gene>
    <name evidence="2" type="ORF">FQA47_006236</name>
    <name evidence="1" type="ORF">FQA47_016494</name>
</gene>
<dbReference type="AlphaFoldDB" id="A0A834FP08"/>
<protein>
    <submittedName>
        <fullName evidence="2">Uncharacterized protein</fullName>
    </submittedName>
</protein>
<organism evidence="2 3">
    <name type="scientific">Oryzias melastigma</name>
    <name type="common">Marine medaka</name>
    <dbReference type="NCBI Taxonomy" id="30732"/>
    <lineage>
        <taxon>Eukaryota</taxon>
        <taxon>Metazoa</taxon>
        <taxon>Chordata</taxon>
        <taxon>Craniata</taxon>
        <taxon>Vertebrata</taxon>
        <taxon>Euteleostomi</taxon>
        <taxon>Actinopterygii</taxon>
        <taxon>Neopterygii</taxon>
        <taxon>Teleostei</taxon>
        <taxon>Neoteleostei</taxon>
        <taxon>Acanthomorphata</taxon>
        <taxon>Ovalentaria</taxon>
        <taxon>Atherinomorphae</taxon>
        <taxon>Beloniformes</taxon>
        <taxon>Adrianichthyidae</taxon>
        <taxon>Oryziinae</taxon>
        <taxon>Oryzias</taxon>
    </lineage>
</organism>